<comment type="caution">
    <text evidence="2">The sequence shown here is derived from an EMBL/GenBank/DDBJ whole genome shotgun (WGS) entry which is preliminary data.</text>
</comment>
<evidence type="ECO:0000313" key="2">
    <source>
        <dbReference type="EMBL" id="THJ36008.1"/>
    </source>
</evidence>
<evidence type="ECO:0000313" key="3">
    <source>
        <dbReference type="Proteomes" id="UP000306236"/>
    </source>
</evidence>
<evidence type="ECO:0000256" key="1">
    <source>
        <dbReference type="SAM" id="SignalP"/>
    </source>
</evidence>
<keyword evidence="1" id="KW-0732">Signal</keyword>
<gene>
    <name evidence="2" type="ORF">E8K88_01655</name>
</gene>
<dbReference type="PROSITE" id="PS51257">
    <property type="entry name" value="PROKAR_LIPOPROTEIN"/>
    <property type="match status" value="1"/>
</dbReference>
<accession>A0A4S5C0Q3</accession>
<feature type="signal peptide" evidence="1">
    <location>
        <begin position="1"/>
        <end position="25"/>
    </location>
</feature>
<evidence type="ECO:0008006" key="4">
    <source>
        <dbReference type="Google" id="ProtNLM"/>
    </source>
</evidence>
<dbReference type="AlphaFoldDB" id="A0A4S5C0Q3"/>
<sequence length="581" mass="62045">MKHLLIPTTLAAALALAGCASLGGASSPAQSPLAYAPVGSAFVFGNLTAPPKEYAELNARWYQHINTGIVQSLERFEQISAEIFQDPNARQRANAFAQVLSEQLSQPEGLATLGLNVNARVALYEVNALPVLRMELDDTTRFNNFIKAVETKAGEPFARSEVDGQAFWHSASPADADAMVSPRFVVAIVGKHLVLTADSQHADTPLLAQLGVKKPAQSVVDTGVIEALNTQYGFQPGMASGYIDLQRVLTLATDAEQTQPWIAGLLHDADAPLSASCQSELGAIVAKAPRIVGGATQLLQPDLKINVIWELEPNLAKDWSTLPAPVQGLDNQTRGNVVFGAGVNLSATAAFLQKQAAAIAAQPYECELLEPLNALAAEANSGIAALYAASSWVQGFRAQFSTIDPKTEDVTGSLLLASPNPVGLVGMAQGFMPELGKLGLVVGGPAMPLAVSESALFSGWDQPAWAIVGKNSLGVAVGANEKAQLEQDIQAPMPAVPPLMYFGITGQAFAALMNTYEEHEVPLITDSPWERWYNFLAWPISVSYNELYQEVDYMDAQWLATERGLEFPQTTVFKPQPAKAK</sequence>
<keyword evidence="3" id="KW-1185">Reference proteome</keyword>
<name>A0A4S5C0Q3_9BURK</name>
<dbReference type="EMBL" id="SSWX01000002">
    <property type="protein sequence ID" value="THJ36008.1"/>
    <property type="molecule type" value="Genomic_DNA"/>
</dbReference>
<dbReference type="OrthoDB" id="8871135at2"/>
<proteinExistence type="predicted"/>
<protein>
    <recommendedName>
        <fullName evidence="4">DUF3352 domain-containing protein</fullName>
    </recommendedName>
</protein>
<feature type="chain" id="PRO_5021024811" description="DUF3352 domain-containing protein" evidence="1">
    <location>
        <begin position="26"/>
        <end position="581"/>
    </location>
</feature>
<dbReference type="Proteomes" id="UP000306236">
    <property type="component" value="Unassembled WGS sequence"/>
</dbReference>
<reference evidence="2 3" key="1">
    <citation type="submission" date="2019-04" db="EMBL/GenBank/DDBJ databases">
        <title>Lampropedia sp YIM MLB12 draf genome.</title>
        <authorList>
            <person name="Wang Y.-X."/>
        </authorList>
    </citation>
    <scope>NUCLEOTIDE SEQUENCE [LARGE SCALE GENOMIC DNA]</scope>
    <source>
        <strain evidence="2 3">YIM MLB12</strain>
    </source>
</reference>
<organism evidence="2 3">
    <name type="scientific">Lampropedia aestuarii</name>
    <dbReference type="NCBI Taxonomy" id="2562762"/>
    <lineage>
        <taxon>Bacteria</taxon>
        <taxon>Pseudomonadati</taxon>
        <taxon>Pseudomonadota</taxon>
        <taxon>Betaproteobacteria</taxon>
        <taxon>Burkholderiales</taxon>
        <taxon>Comamonadaceae</taxon>
        <taxon>Lampropedia</taxon>
    </lineage>
</organism>
<dbReference type="RefSeq" id="WP_136404913.1">
    <property type="nucleotide sequence ID" value="NZ_SSWX01000002.1"/>
</dbReference>